<dbReference type="OrthoDB" id="1929172at2759"/>
<comment type="subcellular location">
    <subcellularLocation>
        <location evidence="7">Endomembrane system</location>
        <topology evidence="7">Single-pass membrane protein</topology>
    </subcellularLocation>
    <subcellularLocation>
        <location evidence="1 8">Membrane</location>
        <topology evidence="1 8">Single-pass type I membrane protein</topology>
    </subcellularLocation>
</comment>
<gene>
    <name evidence="12" type="ORF">EZS28_000132</name>
</gene>
<proteinExistence type="inferred from homology"/>
<keyword evidence="4 10" id="KW-0732">Signal</keyword>
<feature type="transmembrane region" description="Helical" evidence="9">
    <location>
        <begin position="156"/>
        <end position="178"/>
    </location>
</feature>
<feature type="chain" id="PRO_5023918145" evidence="10">
    <location>
        <begin position="20"/>
        <end position="185"/>
    </location>
</feature>
<dbReference type="EMBL" id="SNRW01000009">
    <property type="protein sequence ID" value="KAA6404339.1"/>
    <property type="molecule type" value="Genomic_DNA"/>
</dbReference>
<keyword evidence="3 8" id="KW-0812">Transmembrane</keyword>
<keyword evidence="6 9" id="KW-0472">Membrane</keyword>
<name>A0A5J4XCU5_9EUKA</name>
<dbReference type="SUPFAM" id="SSF101576">
    <property type="entry name" value="Supernatant protein factor (SPF), C-terminal domain"/>
    <property type="match status" value="1"/>
</dbReference>
<accession>A0A5J4XCU5</accession>
<dbReference type="GO" id="GO:0012505">
    <property type="term" value="C:endomembrane system"/>
    <property type="evidence" value="ECO:0007669"/>
    <property type="project" value="UniProtKB-SubCell"/>
</dbReference>
<evidence type="ECO:0000256" key="6">
    <source>
        <dbReference type="ARBA" id="ARBA00023136"/>
    </source>
</evidence>
<dbReference type="PANTHER" id="PTHR22811">
    <property type="entry name" value="TRANSMEMBRANE EMP24 DOMAIN-CONTAINING PROTEIN"/>
    <property type="match status" value="1"/>
</dbReference>
<keyword evidence="5 9" id="KW-1133">Transmembrane helix</keyword>
<protein>
    <submittedName>
        <fullName evidence="12">Putative emp24/gp25L/p24 family protein</fullName>
    </submittedName>
</protein>
<dbReference type="InterPro" id="IPR015720">
    <property type="entry name" value="Emp24-like"/>
</dbReference>
<evidence type="ECO:0000313" key="13">
    <source>
        <dbReference type="Proteomes" id="UP000324800"/>
    </source>
</evidence>
<evidence type="ECO:0000313" key="12">
    <source>
        <dbReference type="EMBL" id="KAA6404339.1"/>
    </source>
</evidence>
<evidence type="ECO:0000256" key="7">
    <source>
        <dbReference type="ARBA" id="ARBA00037847"/>
    </source>
</evidence>
<evidence type="ECO:0000256" key="10">
    <source>
        <dbReference type="SAM" id="SignalP"/>
    </source>
</evidence>
<dbReference type="Pfam" id="PF01105">
    <property type="entry name" value="EMP24_GP25L"/>
    <property type="match status" value="1"/>
</dbReference>
<comment type="similarity">
    <text evidence="2 8">Belongs to the EMP24/GP25L family.</text>
</comment>
<feature type="signal peptide" evidence="10">
    <location>
        <begin position="1"/>
        <end position="19"/>
    </location>
</feature>
<dbReference type="SMART" id="SM01190">
    <property type="entry name" value="EMP24_GP25L"/>
    <property type="match status" value="1"/>
</dbReference>
<evidence type="ECO:0000256" key="2">
    <source>
        <dbReference type="ARBA" id="ARBA00007104"/>
    </source>
</evidence>
<dbReference type="Proteomes" id="UP000324800">
    <property type="component" value="Unassembled WGS sequence"/>
</dbReference>
<dbReference type="InterPro" id="IPR009038">
    <property type="entry name" value="GOLD_dom"/>
</dbReference>
<reference evidence="12 13" key="1">
    <citation type="submission" date="2019-03" db="EMBL/GenBank/DDBJ databases">
        <title>Single cell metagenomics reveals metabolic interactions within the superorganism composed of flagellate Streblomastix strix and complex community of Bacteroidetes bacteria on its surface.</title>
        <authorList>
            <person name="Treitli S.C."/>
            <person name="Kolisko M."/>
            <person name="Husnik F."/>
            <person name="Keeling P."/>
            <person name="Hampl V."/>
        </authorList>
    </citation>
    <scope>NUCLEOTIDE SEQUENCE [LARGE SCALE GENOMIC DNA]</scope>
    <source>
        <strain evidence="12">ST1C</strain>
    </source>
</reference>
<comment type="caution">
    <text evidence="12">The sequence shown here is derived from an EMBL/GenBank/DDBJ whole genome shotgun (WGS) entry which is preliminary data.</text>
</comment>
<dbReference type="GO" id="GO:0016020">
    <property type="term" value="C:membrane"/>
    <property type="evidence" value="ECO:0007669"/>
    <property type="project" value="UniProtKB-SubCell"/>
</dbReference>
<sequence length="185" mass="20806">MLLYIALALFVNVSPLTFSIKGKQQSCFYDELEAGEELTGNFQVVSGGNRRIHFRITDPNGSVVTEFNNSKENRFSFNAPVGGVYKECVTNPTNSISKKVSVVADVVKKDDFDKQSLQGSMDSLQETLSSITREQNYIKQKEQIARNASQQTQSKVILWSVIQILVVLSATAGQFFFFTRIFRKK</sequence>
<evidence type="ECO:0000256" key="1">
    <source>
        <dbReference type="ARBA" id="ARBA00004479"/>
    </source>
</evidence>
<dbReference type="PROSITE" id="PS50866">
    <property type="entry name" value="GOLD"/>
    <property type="match status" value="1"/>
</dbReference>
<evidence type="ECO:0000256" key="9">
    <source>
        <dbReference type="SAM" id="Phobius"/>
    </source>
</evidence>
<dbReference type="AlphaFoldDB" id="A0A5J4XCU5"/>
<evidence type="ECO:0000256" key="3">
    <source>
        <dbReference type="ARBA" id="ARBA00022692"/>
    </source>
</evidence>
<evidence type="ECO:0000259" key="11">
    <source>
        <dbReference type="PROSITE" id="PS50866"/>
    </source>
</evidence>
<dbReference type="InterPro" id="IPR036598">
    <property type="entry name" value="GOLD_dom_sf"/>
</dbReference>
<evidence type="ECO:0000256" key="4">
    <source>
        <dbReference type="ARBA" id="ARBA00022729"/>
    </source>
</evidence>
<evidence type="ECO:0000256" key="8">
    <source>
        <dbReference type="RuleBase" id="RU003827"/>
    </source>
</evidence>
<evidence type="ECO:0000256" key="5">
    <source>
        <dbReference type="ARBA" id="ARBA00022989"/>
    </source>
</evidence>
<feature type="domain" description="GOLD" evidence="11">
    <location>
        <begin position="25"/>
        <end position="108"/>
    </location>
</feature>
<organism evidence="12 13">
    <name type="scientific">Streblomastix strix</name>
    <dbReference type="NCBI Taxonomy" id="222440"/>
    <lineage>
        <taxon>Eukaryota</taxon>
        <taxon>Metamonada</taxon>
        <taxon>Preaxostyla</taxon>
        <taxon>Oxymonadida</taxon>
        <taxon>Streblomastigidae</taxon>
        <taxon>Streblomastix</taxon>
    </lineage>
</organism>